<reference evidence="2" key="1">
    <citation type="submission" date="2020-03" db="EMBL/GenBank/DDBJ databases">
        <title>The deep terrestrial virosphere.</title>
        <authorList>
            <person name="Holmfeldt K."/>
            <person name="Nilsson E."/>
            <person name="Simone D."/>
            <person name="Lopez-Fernandez M."/>
            <person name="Wu X."/>
            <person name="de Brujin I."/>
            <person name="Lundin D."/>
            <person name="Andersson A."/>
            <person name="Bertilsson S."/>
            <person name="Dopson M."/>
        </authorList>
    </citation>
    <scope>NUCLEOTIDE SEQUENCE</scope>
    <source>
        <strain evidence="2">TM448A02920</strain>
        <strain evidence="3">TM448B04984</strain>
    </source>
</reference>
<feature type="region of interest" description="Disordered" evidence="1">
    <location>
        <begin position="51"/>
        <end position="70"/>
    </location>
</feature>
<dbReference type="EMBL" id="MT145119">
    <property type="protein sequence ID" value="QJI03785.1"/>
    <property type="molecule type" value="Genomic_DNA"/>
</dbReference>
<name>A0A6H1ZZM5_9ZZZZ</name>
<evidence type="ECO:0000313" key="3">
    <source>
        <dbReference type="EMBL" id="QJI03785.1"/>
    </source>
</evidence>
<organism evidence="2">
    <name type="scientific">viral metagenome</name>
    <dbReference type="NCBI Taxonomy" id="1070528"/>
    <lineage>
        <taxon>unclassified sequences</taxon>
        <taxon>metagenomes</taxon>
        <taxon>organismal metagenomes</taxon>
    </lineage>
</organism>
<evidence type="ECO:0000256" key="1">
    <source>
        <dbReference type="SAM" id="MobiDB-lite"/>
    </source>
</evidence>
<sequence>MLKPNIDVLVIAYNIAGAFDYLPMKERESFVRQLREIEKDVCLAYRHYKKETEERGTPRDTNGKQWGSSV</sequence>
<dbReference type="EMBL" id="MT144362">
    <property type="protein sequence ID" value="QJA52715.1"/>
    <property type="molecule type" value="Genomic_DNA"/>
</dbReference>
<protein>
    <submittedName>
        <fullName evidence="2">Uncharacterized protein</fullName>
    </submittedName>
</protein>
<proteinExistence type="predicted"/>
<gene>
    <name evidence="2" type="ORF">TM448A02920_0005</name>
    <name evidence="3" type="ORF">TM448B04984_0004</name>
</gene>
<feature type="compositionally biased region" description="Basic and acidic residues" evidence="1">
    <location>
        <begin position="51"/>
        <end position="62"/>
    </location>
</feature>
<evidence type="ECO:0000313" key="2">
    <source>
        <dbReference type="EMBL" id="QJA52715.1"/>
    </source>
</evidence>
<accession>A0A6H1ZZM5</accession>
<dbReference type="AlphaFoldDB" id="A0A6H1ZZM5"/>